<dbReference type="PANTHER" id="PTHR43479:SF11">
    <property type="entry name" value="ACREF_ENVCD OPERON REPRESSOR-RELATED"/>
    <property type="match status" value="1"/>
</dbReference>
<reference evidence="6 7" key="1">
    <citation type="submission" date="2018-03" db="EMBL/GenBank/DDBJ databases">
        <title>Genomic Encyclopedia of Archaeal and Bacterial Type Strains, Phase II (KMG-II): from individual species to whole genera.</title>
        <authorList>
            <person name="Goeker M."/>
        </authorList>
    </citation>
    <scope>NUCLEOTIDE SEQUENCE [LARGE SCALE GENOMIC DNA]</scope>
    <source>
        <strain evidence="6 7">DSM 28229</strain>
    </source>
</reference>
<dbReference type="PANTHER" id="PTHR43479">
    <property type="entry name" value="ACREF/ENVCD OPERON REPRESSOR-RELATED"/>
    <property type="match status" value="1"/>
</dbReference>
<evidence type="ECO:0000313" key="6">
    <source>
        <dbReference type="EMBL" id="PWJ44587.1"/>
    </source>
</evidence>
<dbReference type="Proteomes" id="UP000245535">
    <property type="component" value="Unassembled WGS sequence"/>
</dbReference>
<dbReference type="InterPro" id="IPR023772">
    <property type="entry name" value="DNA-bd_HTH_TetR-type_CS"/>
</dbReference>
<evidence type="ECO:0000256" key="1">
    <source>
        <dbReference type="ARBA" id="ARBA00023015"/>
    </source>
</evidence>
<protein>
    <submittedName>
        <fullName evidence="6">TetR family transcriptional regulator</fullName>
    </submittedName>
</protein>
<dbReference type="PROSITE" id="PS01081">
    <property type="entry name" value="HTH_TETR_1"/>
    <property type="match status" value="1"/>
</dbReference>
<sequence>MPKTKEQFEEIREQSRKLILDTAASLFAEKGYLNTSISTIAKEAGIAKGSLYHYFKSKEELLNELLIYAIGKEKEIFDKVEPMGLPAFERLEQLCKEFSEVVMENTREWRIYFNFSLQADASFFKEEHVVAHLGRVQMTFYQIFEELGVEDPLLETSSFVAQMFGAFAMFLYSPNEEFQLQRVLMHYINRYRT</sequence>
<dbReference type="InterPro" id="IPR050624">
    <property type="entry name" value="HTH-type_Tx_Regulator"/>
</dbReference>
<evidence type="ECO:0000256" key="3">
    <source>
        <dbReference type="ARBA" id="ARBA00023163"/>
    </source>
</evidence>
<dbReference type="RefSeq" id="WP_109616070.1">
    <property type="nucleotide sequence ID" value="NZ_QGDO01000001.1"/>
</dbReference>
<keyword evidence="2 4" id="KW-0238">DNA-binding</keyword>
<dbReference type="InterPro" id="IPR001647">
    <property type="entry name" value="HTH_TetR"/>
</dbReference>
<dbReference type="PRINTS" id="PR00455">
    <property type="entry name" value="HTHTETR"/>
</dbReference>
<evidence type="ECO:0000313" key="7">
    <source>
        <dbReference type="Proteomes" id="UP000245535"/>
    </source>
</evidence>
<dbReference type="EMBL" id="QGDO01000001">
    <property type="protein sequence ID" value="PWJ44587.1"/>
    <property type="molecule type" value="Genomic_DNA"/>
</dbReference>
<keyword evidence="1" id="KW-0805">Transcription regulation</keyword>
<dbReference type="PROSITE" id="PS50977">
    <property type="entry name" value="HTH_TETR_2"/>
    <property type="match status" value="1"/>
</dbReference>
<keyword evidence="3" id="KW-0804">Transcription</keyword>
<dbReference type="OrthoDB" id="594604at2"/>
<evidence type="ECO:0000259" key="5">
    <source>
        <dbReference type="PROSITE" id="PS50977"/>
    </source>
</evidence>
<dbReference type="Pfam" id="PF00440">
    <property type="entry name" value="TetR_N"/>
    <property type="match status" value="1"/>
</dbReference>
<feature type="domain" description="HTH tetR-type" evidence="5">
    <location>
        <begin position="13"/>
        <end position="73"/>
    </location>
</feature>
<dbReference type="InterPro" id="IPR009057">
    <property type="entry name" value="Homeodomain-like_sf"/>
</dbReference>
<dbReference type="GO" id="GO:0003677">
    <property type="term" value="F:DNA binding"/>
    <property type="evidence" value="ECO:0007669"/>
    <property type="project" value="UniProtKB-UniRule"/>
</dbReference>
<name>A0A316A4C5_SEDFL</name>
<dbReference type="Gene3D" id="1.10.357.10">
    <property type="entry name" value="Tetracycline Repressor, domain 2"/>
    <property type="match status" value="1"/>
</dbReference>
<organism evidence="6 7">
    <name type="scientific">Sediminitomix flava</name>
    <dbReference type="NCBI Taxonomy" id="379075"/>
    <lineage>
        <taxon>Bacteria</taxon>
        <taxon>Pseudomonadati</taxon>
        <taxon>Bacteroidota</taxon>
        <taxon>Cytophagia</taxon>
        <taxon>Cytophagales</taxon>
        <taxon>Flammeovirgaceae</taxon>
        <taxon>Sediminitomix</taxon>
    </lineage>
</organism>
<keyword evidence="7" id="KW-1185">Reference proteome</keyword>
<accession>A0A316A4C5</accession>
<gene>
    <name evidence="6" type="ORF">BC781_101958</name>
</gene>
<dbReference type="SUPFAM" id="SSF46689">
    <property type="entry name" value="Homeodomain-like"/>
    <property type="match status" value="1"/>
</dbReference>
<evidence type="ECO:0000256" key="2">
    <source>
        <dbReference type="ARBA" id="ARBA00023125"/>
    </source>
</evidence>
<evidence type="ECO:0000256" key="4">
    <source>
        <dbReference type="PROSITE-ProRule" id="PRU00335"/>
    </source>
</evidence>
<proteinExistence type="predicted"/>
<comment type="caution">
    <text evidence="6">The sequence shown here is derived from an EMBL/GenBank/DDBJ whole genome shotgun (WGS) entry which is preliminary data.</text>
</comment>
<feature type="DNA-binding region" description="H-T-H motif" evidence="4">
    <location>
        <begin position="36"/>
        <end position="55"/>
    </location>
</feature>
<dbReference type="AlphaFoldDB" id="A0A316A4C5"/>
<dbReference type="Gene3D" id="1.10.10.60">
    <property type="entry name" value="Homeodomain-like"/>
    <property type="match status" value="1"/>
</dbReference>
<dbReference type="FunFam" id="1.10.10.60:FF:000141">
    <property type="entry name" value="TetR family transcriptional regulator"/>
    <property type="match status" value="1"/>
</dbReference>